<keyword evidence="3" id="KW-1185">Reference proteome</keyword>
<evidence type="ECO:0000313" key="2">
    <source>
        <dbReference type="EMBL" id="KAK1296051.1"/>
    </source>
</evidence>
<dbReference type="EMBL" id="JAUJYO010000015">
    <property type="protein sequence ID" value="KAK1296051.1"/>
    <property type="molecule type" value="Genomic_DNA"/>
</dbReference>
<comment type="caution">
    <text evidence="2">The sequence shown here is derived from an EMBL/GenBank/DDBJ whole genome shotgun (WGS) entry which is preliminary data.</text>
</comment>
<dbReference type="AlphaFoldDB" id="A0AAV9D586"/>
<protein>
    <recommendedName>
        <fullName evidence="4">Calmodulin-binding domain-containing protein</fullName>
    </recommendedName>
</protein>
<feature type="region of interest" description="Disordered" evidence="1">
    <location>
        <begin position="175"/>
        <end position="195"/>
    </location>
</feature>
<evidence type="ECO:0000256" key="1">
    <source>
        <dbReference type="SAM" id="MobiDB-lite"/>
    </source>
</evidence>
<reference evidence="2" key="1">
    <citation type="journal article" date="2023" name="Nat. Commun.">
        <title>Diploid and tetraploid genomes of Acorus and the evolution of monocots.</title>
        <authorList>
            <person name="Ma L."/>
            <person name="Liu K.W."/>
            <person name="Li Z."/>
            <person name="Hsiao Y.Y."/>
            <person name="Qi Y."/>
            <person name="Fu T."/>
            <person name="Tang G.D."/>
            <person name="Zhang D."/>
            <person name="Sun W.H."/>
            <person name="Liu D.K."/>
            <person name="Li Y."/>
            <person name="Chen G.Z."/>
            <person name="Liu X.D."/>
            <person name="Liao X.Y."/>
            <person name="Jiang Y.T."/>
            <person name="Yu X."/>
            <person name="Hao Y."/>
            <person name="Huang J."/>
            <person name="Zhao X.W."/>
            <person name="Ke S."/>
            <person name="Chen Y.Y."/>
            <person name="Wu W.L."/>
            <person name="Hsu J.L."/>
            <person name="Lin Y.F."/>
            <person name="Huang M.D."/>
            <person name="Li C.Y."/>
            <person name="Huang L."/>
            <person name="Wang Z.W."/>
            <person name="Zhao X."/>
            <person name="Zhong W.Y."/>
            <person name="Peng D.H."/>
            <person name="Ahmad S."/>
            <person name="Lan S."/>
            <person name="Zhang J.S."/>
            <person name="Tsai W.C."/>
            <person name="Van de Peer Y."/>
            <person name="Liu Z.J."/>
        </authorList>
    </citation>
    <scope>NUCLEOTIDE SEQUENCE</scope>
    <source>
        <strain evidence="2">CP</strain>
    </source>
</reference>
<feature type="region of interest" description="Disordered" evidence="1">
    <location>
        <begin position="1"/>
        <end position="88"/>
    </location>
</feature>
<name>A0AAV9D586_ACOCL</name>
<gene>
    <name evidence="2" type="ORF">QJS10_CPB15g01464</name>
</gene>
<organism evidence="2 3">
    <name type="scientific">Acorus calamus</name>
    <name type="common">Sweet flag</name>
    <dbReference type="NCBI Taxonomy" id="4465"/>
    <lineage>
        <taxon>Eukaryota</taxon>
        <taxon>Viridiplantae</taxon>
        <taxon>Streptophyta</taxon>
        <taxon>Embryophyta</taxon>
        <taxon>Tracheophyta</taxon>
        <taxon>Spermatophyta</taxon>
        <taxon>Magnoliopsida</taxon>
        <taxon>Liliopsida</taxon>
        <taxon>Acoraceae</taxon>
        <taxon>Acorus</taxon>
    </lineage>
</organism>
<evidence type="ECO:0000313" key="3">
    <source>
        <dbReference type="Proteomes" id="UP001180020"/>
    </source>
</evidence>
<sequence length="195" mass="21164">MTTTMIAAAVQKMTTTPSKARRRPSSENSDPNLPGRSRSTPRKPSPKNPIRVFSPPTVVKERRFIVAKKKNKNNNNPPKEGGPIESGEASKKFLYETLRASQEGFLREAAAPPKAIGADSEECAIYEEGEEERGSVKVRKMRSQVMAAAVESMPEQGSGRVKHLVKAFERLLSIPRSDGREEGIGGGEGEEGSGS</sequence>
<dbReference type="Proteomes" id="UP001180020">
    <property type="component" value="Unassembled WGS sequence"/>
</dbReference>
<proteinExistence type="predicted"/>
<accession>A0AAV9D586</accession>
<evidence type="ECO:0008006" key="4">
    <source>
        <dbReference type="Google" id="ProtNLM"/>
    </source>
</evidence>
<reference evidence="2" key="2">
    <citation type="submission" date="2023-06" db="EMBL/GenBank/DDBJ databases">
        <authorList>
            <person name="Ma L."/>
            <person name="Liu K.-W."/>
            <person name="Li Z."/>
            <person name="Hsiao Y.-Y."/>
            <person name="Qi Y."/>
            <person name="Fu T."/>
            <person name="Tang G."/>
            <person name="Zhang D."/>
            <person name="Sun W.-H."/>
            <person name="Liu D.-K."/>
            <person name="Li Y."/>
            <person name="Chen G.-Z."/>
            <person name="Liu X.-D."/>
            <person name="Liao X.-Y."/>
            <person name="Jiang Y.-T."/>
            <person name="Yu X."/>
            <person name="Hao Y."/>
            <person name="Huang J."/>
            <person name="Zhao X.-W."/>
            <person name="Ke S."/>
            <person name="Chen Y.-Y."/>
            <person name="Wu W.-L."/>
            <person name="Hsu J.-L."/>
            <person name="Lin Y.-F."/>
            <person name="Huang M.-D."/>
            <person name="Li C.-Y."/>
            <person name="Huang L."/>
            <person name="Wang Z.-W."/>
            <person name="Zhao X."/>
            <person name="Zhong W.-Y."/>
            <person name="Peng D.-H."/>
            <person name="Ahmad S."/>
            <person name="Lan S."/>
            <person name="Zhang J.-S."/>
            <person name="Tsai W.-C."/>
            <person name="Van De Peer Y."/>
            <person name="Liu Z.-J."/>
        </authorList>
    </citation>
    <scope>NUCLEOTIDE SEQUENCE</scope>
    <source>
        <strain evidence="2">CP</strain>
        <tissue evidence="2">Leaves</tissue>
    </source>
</reference>